<keyword evidence="3" id="KW-1185">Reference proteome</keyword>
<name>A0A4Y9S972_9BURK</name>
<comment type="caution">
    <text evidence="2">The sequence shown here is derived from an EMBL/GenBank/DDBJ whole genome shotgun (WGS) entry which is preliminary data.</text>
</comment>
<dbReference type="EMBL" id="SPVG01000185">
    <property type="protein sequence ID" value="TFW18289.1"/>
    <property type="molecule type" value="Genomic_DNA"/>
</dbReference>
<gene>
    <name evidence="2" type="ORF">E4L98_18440</name>
</gene>
<feature type="region of interest" description="Disordered" evidence="1">
    <location>
        <begin position="79"/>
        <end position="116"/>
    </location>
</feature>
<proteinExistence type="predicted"/>
<reference evidence="2 3" key="1">
    <citation type="submission" date="2019-03" db="EMBL/GenBank/DDBJ databases">
        <title>Draft Genome Sequence of Duganella callidus sp. nov., a Novel Duganella Species Isolated from Cultivated Soil.</title>
        <authorList>
            <person name="Raths R."/>
            <person name="Peta V."/>
            <person name="Bucking H."/>
        </authorList>
    </citation>
    <scope>NUCLEOTIDE SEQUENCE [LARGE SCALE GENOMIC DNA]</scope>
    <source>
        <strain evidence="2 3">DN04</strain>
    </source>
</reference>
<dbReference type="RefSeq" id="WP_135203015.1">
    <property type="nucleotide sequence ID" value="NZ_SPVG01000185.1"/>
</dbReference>
<evidence type="ECO:0000313" key="2">
    <source>
        <dbReference type="EMBL" id="TFW18289.1"/>
    </source>
</evidence>
<dbReference type="Proteomes" id="UP000297729">
    <property type="component" value="Unassembled WGS sequence"/>
</dbReference>
<protein>
    <submittedName>
        <fullName evidence="2">Protein mobC</fullName>
    </submittedName>
</protein>
<dbReference type="AlphaFoldDB" id="A0A4Y9S972"/>
<accession>A0A4Y9S972</accession>
<evidence type="ECO:0000256" key="1">
    <source>
        <dbReference type="SAM" id="MobiDB-lite"/>
    </source>
</evidence>
<sequence>MKYTSEQIDAIAAKLKGLPAVEKRNQHFSKQEAIALLTKEITALQKRGYTLQQIAEALRGEGLDIATPTLKSYLLRNRTARQKTPAPPSRPAAVATKDKGAARTASFPVSPDTDDI</sequence>
<organism evidence="2 3">
    <name type="scientific">Duganella callida</name>
    <dbReference type="NCBI Taxonomy" id="2561932"/>
    <lineage>
        <taxon>Bacteria</taxon>
        <taxon>Pseudomonadati</taxon>
        <taxon>Pseudomonadota</taxon>
        <taxon>Betaproteobacteria</taxon>
        <taxon>Burkholderiales</taxon>
        <taxon>Oxalobacteraceae</taxon>
        <taxon>Telluria group</taxon>
        <taxon>Duganella</taxon>
    </lineage>
</organism>
<evidence type="ECO:0000313" key="3">
    <source>
        <dbReference type="Proteomes" id="UP000297729"/>
    </source>
</evidence>
<dbReference type="OrthoDB" id="9153068at2"/>